<dbReference type="Gene3D" id="3.40.30.10">
    <property type="entry name" value="Glutaredoxin"/>
    <property type="match status" value="1"/>
</dbReference>
<keyword evidence="10" id="KW-1185">Reference proteome</keyword>
<keyword evidence="3" id="KW-0249">Electron transport</keyword>
<dbReference type="InterPro" id="IPR036249">
    <property type="entry name" value="Thioredoxin-like_sf"/>
</dbReference>
<feature type="domain" description="Thioredoxin" evidence="8">
    <location>
        <begin position="1"/>
        <end position="107"/>
    </location>
</feature>
<evidence type="ECO:0000259" key="8">
    <source>
        <dbReference type="PROSITE" id="PS51352"/>
    </source>
</evidence>
<dbReference type="SUPFAM" id="SSF52833">
    <property type="entry name" value="Thioredoxin-like"/>
    <property type="match status" value="1"/>
</dbReference>
<dbReference type="InterPro" id="IPR013766">
    <property type="entry name" value="Thioredoxin_domain"/>
</dbReference>
<keyword evidence="4" id="KW-1015">Disulfide bond</keyword>
<keyword evidence="2" id="KW-0813">Transport</keyword>
<name>A0ABN1RX55_9ACTN</name>
<reference evidence="9 10" key="1">
    <citation type="journal article" date="2019" name="Int. J. Syst. Evol. Microbiol.">
        <title>The Global Catalogue of Microorganisms (GCM) 10K type strain sequencing project: providing services to taxonomists for standard genome sequencing and annotation.</title>
        <authorList>
            <consortium name="The Broad Institute Genomics Platform"/>
            <consortium name="The Broad Institute Genome Sequencing Center for Infectious Disease"/>
            <person name="Wu L."/>
            <person name="Ma J."/>
        </authorList>
    </citation>
    <scope>NUCLEOTIDE SEQUENCE [LARGE SCALE GENOMIC DNA]</scope>
    <source>
        <strain evidence="9 10">JCM 10696</strain>
    </source>
</reference>
<keyword evidence="5" id="KW-0676">Redox-active center</keyword>
<organism evidence="9 10">
    <name type="scientific">Actinocorallia libanotica</name>
    <dbReference type="NCBI Taxonomy" id="46162"/>
    <lineage>
        <taxon>Bacteria</taxon>
        <taxon>Bacillati</taxon>
        <taxon>Actinomycetota</taxon>
        <taxon>Actinomycetes</taxon>
        <taxon>Streptosporangiales</taxon>
        <taxon>Thermomonosporaceae</taxon>
        <taxon>Actinocorallia</taxon>
    </lineage>
</organism>
<dbReference type="PANTHER" id="PTHR45663">
    <property type="entry name" value="GEO12009P1"/>
    <property type="match status" value="1"/>
</dbReference>
<dbReference type="Pfam" id="PF00085">
    <property type="entry name" value="Thioredoxin"/>
    <property type="match status" value="1"/>
</dbReference>
<dbReference type="InterPro" id="IPR017937">
    <property type="entry name" value="Thioredoxin_CS"/>
</dbReference>
<dbReference type="PIRSF" id="PIRSF000077">
    <property type="entry name" value="Thioredoxin"/>
    <property type="match status" value="1"/>
</dbReference>
<dbReference type="InterPro" id="IPR005746">
    <property type="entry name" value="Thioredoxin"/>
</dbReference>
<evidence type="ECO:0000256" key="7">
    <source>
        <dbReference type="PIRNR" id="PIRNR000077"/>
    </source>
</evidence>
<dbReference type="EMBL" id="BAAAHH010000043">
    <property type="protein sequence ID" value="GAA0966337.1"/>
    <property type="molecule type" value="Genomic_DNA"/>
</dbReference>
<evidence type="ECO:0000313" key="9">
    <source>
        <dbReference type="EMBL" id="GAA0966337.1"/>
    </source>
</evidence>
<dbReference type="CDD" id="cd02947">
    <property type="entry name" value="TRX_family"/>
    <property type="match status" value="1"/>
</dbReference>
<proteinExistence type="inferred from homology"/>
<evidence type="ECO:0000256" key="4">
    <source>
        <dbReference type="ARBA" id="ARBA00023157"/>
    </source>
</evidence>
<evidence type="ECO:0000256" key="2">
    <source>
        <dbReference type="ARBA" id="ARBA00022448"/>
    </source>
</evidence>
<dbReference type="Proteomes" id="UP001500665">
    <property type="component" value="Unassembled WGS sequence"/>
</dbReference>
<dbReference type="RefSeq" id="WP_344246015.1">
    <property type="nucleotide sequence ID" value="NZ_BAAAHH010000043.1"/>
</dbReference>
<evidence type="ECO:0000313" key="10">
    <source>
        <dbReference type="Proteomes" id="UP001500665"/>
    </source>
</evidence>
<evidence type="ECO:0000256" key="3">
    <source>
        <dbReference type="ARBA" id="ARBA00022982"/>
    </source>
</evidence>
<dbReference type="PANTHER" id="PTHR45663:SF11">
    <property type="entry name" value="GEO12009P1"/>
    <property type="match status" value="1"/>
</dbReference>
<sequence length="107" mass="11766">MSAPFPVTDATFEEEVLKSDLPVLVDFWATWCGPCRMVAPVLEQIAAEYEGRLRIAKVDLDESPQTALDYGILGAPTLNLYKNGEVVTQIVGAKPKRAILQVIDPHL</sequence>
<evidence type="ECO:0000256" key="5">
    <source>
        <dbReference type="ARBA" id="ARBA00023284"/>
    </source>
</evidence>
<comment type="similarity">
    <text evidence="1 7">Belongs to the thioredoxin family.</text>
</comment>
<dbReference type="PROSITE" id="PS51352">
    <property type="entry name" value="THIOREDOXIN_2"/>
    <property type="match status" value="1"/>
</dbReference>
<comment type="caution">
    <text evidence="9">The sequence shown here is derived from an EMBL/GenBank/DDBJ whole genome shotgun (WGS) entry which is preliminary data.</text>
</comment>
<evidence type="ECO:0000256" key="1">
    <source>
        <dbReference type="ARBA" id="ARBA00008987"/>
    </source>
</evidence>
<protein>
    <recommendedName>
        <fullName evidence="6 7">Thioredoxin</fullName>
    </recommendedName>
</protein>
<evidence type="ECO:0000256" key="6">
    <source>
        <dbReference type="NCBIfam" id="TIGR01068"/>
    </source>
</evidence>
<dbReference type="PROSITE" id="PS00194">
    <property type="entry name" value="THIOREDOXIN_1"/>
    <property type="match status" value="1"/>
</dbReference>
<gene>
    <name evidence="9" type="primary">trxA_4</name>
    <name evidence="9" type="ORF">GCM10009550_68380</name>
</gene>
<accession>A0ABN1RX55</accession>
<dbReference type="NCBIfam" id="TIGR01068">
    <property type="entry name" value="thioredoxin"/>
    <property type="match status" value="1"/>
</dbReference>
<dbReference type="PRINTS" id="PR00421">
    <property type="entry name" value="THIOREDOXIN"/>
</dbReference>